<name>A0A0D2CU55_9EURO</name>
<dbReference type="GO" id="GO:0008168">
    <property type="term" value="F:methyltransferase activity"/>
    <property type="evidence" value="ECO:0007669"/>
    <property type="project" value="TreeGrafter"/>
</dbReference>
<dbReference type="PANTHER" id="PTHR43591">
    <property type="entry name" value="METHYLTRANSFERASE"/>
    <property type="match status" value="1"/>
</dbReference>
<evidence type="ECO:0000313" key="2">
    <source>
        <dbReference type="Proteomes" id="UP000054266"/>
    </source>
</evidence>
<dbReference type="STRING" id="5601.A0A0D2CU55"/>
<evidence type="ECO:0000313" key="1">
    <source>
        <dbReference type="EMBL" id="KIW68726.1"/>
    </source>
</evidence>
<dbReference type="Gene3D" id="3.40.50.150">
    <property type="entry name" value="Vaccinia Virus protein VP39"/>
    <property type="match status" value="1"/>
</dbReference>
<dbReference type="HOGENOM" id="CLU_065416_2_1_1"/>
<dbReference type="Proteomes" id="UP000054266">
    <property type="component" value="Unassembled WGS sequence"/>
</dbReference>
<sequence length="281" mass="31001">MADTSVDVHGAAHFDQLSSVYDEFIGVVTGDVGRYAIDHLVPVLTSESIIHDNACGTGLMTAHFQQVASKVGRPSAKKIHATDYVPSVTQVLQHKASRNGWENVDISVMDSQELSFPDNMFDIAIMNFGIFFLPDPQRGADQIYRTLKPGGLAIVTTWKKRHMMDTITAAQKTIRPDLEALHSPWAELWSKEETLRNVLLNAGFEADNVKIVERTTDAIVEPFLRDPDLVARAYPAATKGWTEEERARLGQEMLRIALEVDPQGRGAGGLNSTAYIAVAKK</sequence>
<dbReference type="PANTHER" id="PTHR43591:SF105">
    <property type="entry name" value="METHYLTRANSFERASE DOMAIN-CONTAINING PROTEIN-RELATED"/>
    <property type="match status" value="1"/>
</dbReference>
<organism evidence="1 2">
    <name type="scientific">Phialophora macrospora</name>
    <dbReference type="NCBI Taxonomy" id="1851006"/>
    <lineage>
        <taxon>Eukaryota</taxon>
        <taxon>Fungi</taxon>
        <taxon>Dikarya</taxon>
        <taxon>Ascomycota</taxon>
        <taxon>Pezizomycotina</taxon>
        <taxon>Eurotiomycetes</taxon>
        <taxon>Chaetothyriomycetidae</taxon>
        <taxon>Chaetothyriales</taxon>
        <taxon>Herpotrichiellaceae</taxon>
        <taxon>Phialophora</taxon>
    </lineage>
</organism>
<dbReference type="CDD" id="cd02440">
    <property type="entry name" value="AdoMet_MTases"/>
    <property type="match status" value="1"/>
</dbReference>
<protein>
    <recommendedName>
        <fullName evidence="3">Methyltransferase type 11 domain-containing protein</fullName>
    </recommendedName>
</protein>
<keyword evidence="2" id="KW-1185">Reference proteome</keyword>
<proteinExistence type="predicted"/>
<accession>A0A0D2CU55</accession>
<dbReference type="Pfam" id="PF01209">
    <property type="entry name" value="Ubie_methyltran"/>
    <property type="match status" value="1"/>
</dbReference>
<reference evidence="1 2" key="1">
    <citation type="submission" date="2015-01" db="EMBL/GenBank/DDBJ databases">
        <title>The Genome Sequence of Capronia semiimmersa CBS27337.</title>
        <authorList>
            <consortium name="The Broad Institute Genomics Platform"/>
            <person name="Cuomo C."/>
            <person name="de Hoog S."/>
            <person name="Gorbushina A."/>
            <person name="Stielow B."/>
            <person name="Teixiera M."/>
            <person name="Abouelleil A."/>
            <person name="Chapman S.B."/>
            <person name="Priest M."/>
            <person name="Young S.K."/>
            <person name="Wortman J."/>
            <person name="Nusbaum C."/>
            <person name="Birren B."/>
        </authorList>
    </citation>
    <scope>NUCLEOTIDE SEQUENCE [LARGE SCALE GENOMIC DNA]</scope>
    <source>
        <strain evidence="1 2">CBS 27337</strain>
    </source>
</reference>
<dbReference type="EMBL" id="KN846958">
    <property type="protein sequence ID" value="KIW68726.1"/>
    <property type="molecule type" value="Genomic_DNA"/>
</dbReference>
<dbReference type="InterPro" id="IPR029063">
    <property type="entry name" value="SAM-dependent_MTases_sf"/>
</dbReference>
<dbReference type="SUPFAM" id="SSF53335">
    <property type="entry name" value="S-adenosyl-L-methionine-dependent methyltransferases"/>
    <property type="match status" value="1"/>
</dbReference>
<gene>
    <name evidence="1" type="ORF">PV04_04650</name>
</gene>
<evidence type="ECO:0008006" key="3">
    <source>
        <dbReference type="Google" id="ProtNLM"/>
    </source>
</evidence>
<dbReference type="AlphaFoldDB" id="A0A0D2CU55"/>